<accession>A0A0P0XS76</accession>
<reference evidence="3" key="2">
    <citation type="journal article" date="2008" name="Nucleic Acids Res.">
        <title>The rice annotation project database (RAP-DB): 2008 update.</title>
        <authorList>
            <consortium name="The rice annotation project (RAP)"/>
        </authorList>
    </citation>
    <scope>GENOME REANNOTATION</scope>
    <source>
        <strain evidence="3">cv. Nipponbare</strain>
    </source>
</reference>
<protein>
    <submittedName>
        <fullName evidence="2">Os10g0159033 protein</fullName>
    </submittedName>
</protein>
<organism evidence="2 3">
    <name type="scientific">Oryza sativa subsp. japonica</name>
    <name type="common">Rice</name>
    <dbReference type="NCBI Taxonomy" id="39947"/>
    <lineage>
        <taxon>Eukaryota</taxon>
        <taxon>Viridiplantae</taxon>
        <taxon>Streptophyta</taxon>
        <taxon>Embryophyta</taxon>
        <taxon>Tracheophyta</taxon>
        <taxon>Spermatophyta</taxon>
        <taxon>Magnoliopsida</taxon>
        <taxon>Liliopsida</taxon>
        <taxon>Poales</taxon>
        <taxon>Poaceae</taxon>
        <taxon>BOP clade</taxon>
        <taxon>Oryzoideae</taxon>
        <taxon>Oryzeae</taxon>
        <taxon>Oryzinae</taxon>
        <taxon>Oryza</taxon>
        <taxon>Oryza sativa</taxon>
    </lineage>
</organism>
<feature type="compositionally biased region" description="Pro residues" evidence="1">
    <location>
        <begin position="7"/>
        <end position="23"/>
    </location>
</feature>
<proteinExistence type="predicted"/>
<reference evidence="2 3" key="1">
    <citation type="journal article" date="2005" name="Nature">
        <title>The map-based sequence of the rice genome.</title>
        <authorList>
            <consortium name="International rice genome sequencing project (IRGSP)"/>
            <person name="Matsumoto T."/>
            <person name="Wu J."/>
            <person name="Kanamori H."/>
            <person name="Katayose Y."/>
            <person name="Fujisawa M."/>
            <person name="Namiki N."/>
            <person name="Mizuno H."/>
            <person name="Yamamoto K."/>
            <person name="Antonio B.A."/>
            <person name="Baba T."/>
            <person name="Sakata K."/>
            <person name="Nagamura Y."/>
            <person name="Aoki H."/>
            <person name="Arikawa K."/>
            <person name="Arita K."/>
            <person name="Bito T."/>
            <person name="Chiden Y."/>
            <person name="Fujitsuka N."/>
            <person name="Fukunaka R."/>
            <person name="Hamada M."/>
            <person name="Harada C."/>
            <person name="Hayashi A."/>
            <person name="Hijishita S."/>
            <person name="Honda M."/>
            <person name="Hosokawa S."/>
            <person name="Ichikawa Y."/>
            <person name="Idonuma A."/>
            <person name="Iijima M."/>
            <person name="Ikeda M."/>
            <person name="Ikeno M."/>
            <person name="Ito K."/>
            <person name="Ito S."/>
            <person name="Ito T."/>
            <person name="Ito Y."/>
            <person name="Ito Y."/>
            <person name="Iwabuchi A."/>
            <person name="Kamiya K."/>
            <person name="Karasawa W."/>
            <person name="Kurita K."/>
            <person name="Katagiri S."/>
            <person name="Kikuta A."/>
            <person name="Kobayashi H."/>
            <person name="Kobayashi N."/>
            <person name="Machita K."/>
            <person name="Maehara T."/>
            <person name="Masukawa M."/>
            <person name="Mizubayashi T."/>
            <person name="Mukai Y."/>
            <person name="Nagasaki H."/>
            <person name="Nagata Y."/>
            <person name="Naito S."/>
            <person name="Nakashima M."/>
            <person name="Nakama Y."/>
            <person name="Nakamichi Y."/>
            <person name="Nakamura M."/>
            <person name="Meguro A."/>
            <person name="Negishi M."/>
            <person name="Ohta I."/>
            <person name="Ohta T."/>
            <person name="Okamoto M."/>
            <person name="Ono N."/>
            <person name="Saji S."/>
            <person name="Sakaguchi M."/>
            <person name="Sakai K."/>
            <person name="Shibata M."/>
            <person name="Shimokawa T."/>
            <person name="Song J."/>
            <person name="Takazaki Y."/>
            <person name="Terasawa K."/>
            <person name="Tsugane M."/>
            <person name="Tsuji K."/>
            <person name="Ueda S."/>
            <person name="Waki K."/>
            <person name="Yamagata H."/>
            <person name="Yamamoto M."/>
            <person name="Yamamoto S."/>
            <person name="Yamane H."/>
            <person name="Yoshiki S."/>
            <person name="Yoshihara R."/>
            <person name="Yukawa K."/>
            <person name="Zhong H."/>
            <person name="Yano M."/>
            <person name="Yuan Q."/>
            <person name="Ouyang S."/>
            <person name="Liu J."/>
            <person name="Jones K.M."/>
            <person name="Gansberger K."/>
            <person name="Moffat K."/>
            <person name="Hill J."/>
            <person name="Bera J."/>
            <person name="Fadrosh D."/>
            <person name="Jin S."/>
            <person name="Johri S."/>
            <person name="Kim M."/>
            <person name="Overton L."/>
            <person name="Reardon M."/>
            <person name="Tsitrin T."/>
            <person name="Vuong H."/>
            <person name="Weaver B."/>
            <person name="Ciecko A."/>
            <person name="Tallon L."/>
            <person name="Jackson J."/>
            <person name="Pai G."/>
            <person name="Aken S.V."/>
            <person name="Utterback T."/>
            <person name="Reidmuller S."/>
            <person name="Feldblyum T."/>
            <person name="Hsiao J."/>
            <person name="Zismann V."/>
            <person name="Iobst S."/>
            <person name="de Vazeille A.R."/>
            <person name="Buell C.R."/>
            <person name="Ying K."/>
            <person name="Li Y."/>
            <person name="Lu T."/>
            <person name="Huang Y."/>
            <person name="Zhao Q."/>
            <person name="Feng Q."/>
            <person name="Zhang L."/>
            <person name="Zhu J."/>
            <person name="Weng Q."/>
            <person name="Mu J."/>
            <person name="Lu Y."/>
            <person name="Fan D."/>
            <person name="Liu Y."/>
            <person name="Guan J."/>
            <person name="Zhang Y."/>
            <person name="Yu S."/>
            <person name="Liu X."/>
            <person name="Zhang Y."/>
            <person name="Hong G."/>
            <person name="Han B."/>
            <person name="Choisne N."/>
            <person name="Demange N."/>
            <person name="Orjeda G."/>
            <person name="Samain S."/>
            <person name="Cattolico L."/>
            <person name="Pelletier E."/>
            <person name="Couloux A."/>
            <person name="Segurens B."/>
            <person name="Wincker P."/>
            <person name="D'Hont A."/>
            <person name="Scarpelli C."/>
            <person name="Weissenbach J."/>
            <person name="Salanoubat M."/>
            <person name="Quetier F."/>
            <person name="Yu Y."/>
            <person name="Kim H.R."/>
            <person name="Rambo T."/>
            <person name="Currie J."/>
            <person name="Collura K."/>
            <person name="Luo M."/>
            <person name="Yang T."/>
            <person name="Ammiraju J.S.S."/>
            <person name="Engler F."/>
            <person name="Soderlund C."/>
            <person name="Wing R.A."/>
            <person name="Palmer L.E."/>
            <person name="de la Bastide M."/>
            <person name="Spiegel L."/>
            <person name="Nascimento L."/>
            <person name="Zutavern T."/>
            <person name="O'Shaughnessy A."/>
            <person name="Dike S."/>
            <person name="Dedhia N."/>
            <person name="Preston R."/>
            <person name="Balija V."/>
            <person name="McCombie W.R."/>
            <person name="Chow T."/>
            <person name="Chen H."/>
            <person name="Chung M."/>
            <person name="Chen C."/>
            <person name="Shaw J."/>
            <person name="Wu H."/>
            <person name="Hsiao K."/>
            <person name="Chao Y."/>
            <person name="Chu M."/>
            <person name="Cheng C."/>
            <person name="Hour A."/>
            <person name="Lee P."/>
            <person name="Lin S."/>
            <person name="Lin Y."/>
            <person name="Liou J."/>
            <person name="Liu S."/>
            <person name="Hsing Y."/>
            <person name="Raghuvanshi S."/>
            <person name="Mohanty A."/>
            <person name="Bharti A.K."/>
            <person name="Gaur A."/>
            <person name="Gupta V."/>
            <person name="Kumar D."/>
            <person name="Ravi V."/>
            <person name="Vij S."/>
            <person name="Kapur A."/>
            <person name="Khurana P."/>
            <person name="Khurana P."/>
            <person name="Khurana J.P."/>
            <person name="Tyagi A.K."/>
            <person name="Gaikwad K."/>
            <person name="Singh A."/>
            <person name="Dalal V."/>
            <person name="Srivastava S."/>
            <person name="Dixit A."/>
            <person name="Pal A.K."/>
            <person name="Ghazi I.A."/>
            <person name="Yadav M."/>
            <person name="Pandit A."/>
            <person name="Bhargava A."/>
            <person name="Sureshbabu K."/>
            <person name="Batra K."/>
            <person name="Sharma T.R."/>
            <person name="Mohapatra T."/>
            <person name="Singh N.K."/>
            <person name="Messing J."/>
            <person name="Nelson A.B."/>
            <person name="Fuks G."/>
            <person name="Kavchok S."/>
            <person name="Keizer G."/>
            <person name="Linton E."/>
            <person name="Llaca V."/>
            <person name="Song R."/>
            <person name="Tanyolac B."/>
            <person name="Young S."/>
            <person name="Ho-Il K."/>
            <person name="Hahn J.H."/>
            <person name="Sangsakoo G."/>
            <person name="Vanavichit A."/>
            <person name="de Mattos Luiz.A.T."/>
            <person name="Zimmer P.D."/>
            <person name="Malone G."/>
            <person name="Dellagostin O."/>
            <person name="de Oliveira A.C."/>
            <person name="Bevan M."/>
            <person name="Bancroft I."/>
            <person name="Minx P."/>
            <person name="Cordum H."/>
            <person name="Wilson R."/>
            <person name="Cheng Z."/>
            <person name="Jin W."/>
            <person name="Jiang J."/>
            <person name="Leong S.A."/>
            <person name="Iwama H."/>
            <person name="Gojobori T."/>
            <person name="Itoh T."/>
            <person name="Niimura Y."/>
            <person name="Fujii Y."/>
            <person name="Habara T."/>
            <person name="Sakai H."/>
            <person name="Sato Y."/>
            <person name="Wilson G."/>
            <person name="Kumar K."/>
            <person name="McCouch S."/>
            <person name="Juretic N."/>
            <person name="Hoen D."/>
            <person name="Wright S."/>
            <person name="Bruskiewich R."/>
            <person name="Bureau T."/>
            <person name="Miyao A."/>
            <person name="Hirochika H."/>
            <person name="Nishikawa T."/>
            <person name="Kadowaki K."/>
            <person name="Sugiura M."/>
            <person name="Burr B."/>
            <person name="Sasaki T."/>
        </authorList>
    </citation>
    <scope>NUCLEOTIDE SEQUENCE [LARGE SCALE GENOMIC DNA]</scope>
    <source>
        <strain evidence="3">cv. Nipponbare</strain>
    </source>
</reference>
<dbReference type="Proteomes" id="UP000000763">
    <property type="component" value="Chromosome 10"/>
</dbReference>
<dbReference type="KEGG" id="dosa:Os10g0159033"/>
<dbReference type="AlphaFoldDB" id="A0A0P0XS76"/>
<evidence type="ECO:0000256" key="1">
    <source>
        <dbReference type="SAM" id="MobiDB-lite"/>
    </source>
</evidence>
<name>A0A0P0XS76_ORYSJ</name>
<evidence type="ECO:0000313" key="2">
    <source>
        <dbReference type="EMBL" id="BAH94761.1"/>
    </source>
</evidence>
<feature type="region of interest" description="Disordered" evidence="1">
    <location>
        <begin position="1"/>
        <end position="108"/>
    </location>
</feature>
<gene>
    <name evidence="2" type="ordered locus">Os10g0159033</name>
</gene>
<evidence type="ECO:0000313" key="3">
    <source>
        <dbReference type="Proteomes" id="UP000000763"/>
    </source>
</evidence>
<dbReference type="Gramene" id="Os10t0159033-01">
    <property type="protein sequence ID" value="Os10t0159033-01"/>
    <property type="gene ID" value="Os10g0159033"/>
</dbReference>
<sequence>MPAQGEPLPPPFRPSPSLPPPATTLPHFLHLPPPSSGVHRSGTRFDAGVTASPPLEPGRPLSSSSLFDRREERGRDGRKKKEREKRKERLTDRTASSIGIQGADVDPDGYAKAAENLKAQEKTC</sequence>
<dbReference type="EMBL" id="AP008216">
    <property type="protein sequence ID" value="BAH94761.1"/>
    <property type="molecule type" value="Genomic_DNA"/>
</dbReference>